<feature type="region of interest" description="Disordered" evidence="1">
    <location>
        <begin position="1"/>
        <end position="37"/>
    </location>
</feature>
<dbReference type="EMBL" id="CAJVCH010058352">
    <property type="protein sequence ID" value="CAG7719070.1"/>
    <property type="molecule type" value="Genomic_DNA"/>
</dbReference>
<feature type="non-terminal residue" evidence="2">
    <location>
        <position position="67"/>
    </location>
</feature>
<evidence type="ECO:0000313" key="3">
    <source>
        <dbReference type="Proteomes" id="UP000708208"/>
    </source>
</evidence>
<evidence type="ECO:0000256" key="1">
    <source>
        <dbReference type="SAM" id="MobiDB-lite"/>
    </source>
</evidence>
<evidence type="ECO:0000313" key="2">
    <source>
        <dbReference type="EMBL" id="CAG7719070.1"/>
    </source>
</evidence>
<accession>A0A8J2NYC2</accession>
<sequence length="67" mass="7333">METQTPSIKSENIVEEDLPETPDNGPQRQDGETTIQPKEILIELLAVKPSIMTANLQNGDPDVTTNS</sequence>
<protein>
    <submittedName>
        <fullName evidence="2">Uncharacterized protein</fullName>
    </submittedName>
</protein>
<gene>
    <name evidence="2" type="ORF">AFUS01_LOCUS8412</name>
</gene>
<name>A0A8J2NYC2_9HEXA</name>
<comment type="caution">
    <text evidence="2">The sequence shown here is derived from an EMBL/GenBank/DDBJ whole genome shotgun (WGS) entry which is preliminary data.</text>
</comment>
<keyword evidence="3" id="KW-1185">Reference proteome</keyword>
<organism evidence="2 3">
    <name type="scientific">Allacma fusca</name>
    <dbReference type="NCBI Taxonomy" id="39272"/>
    <lineage>
        <taxon>Eukaryota</taxon>
        <taxon>Metazoa</taxon>
        <taxon>Ecdysozoa</taxon>
        <taxon>Arthropoda</taxon>
        <taxon>Hexapoda</taxon>
        <taxon>Collembola</taxon>
        <taxon>Symphypleona</taxon>
        <taxon>Sminthuridae</taxon>
        <taxon>Allacma</taxon>
    </lineage>
</organism>
<reference evidence="2" key="1">
    <citation type="submission" date="2021-06" db="EMBL/GenBank/DDBJ databases">
        <authorList>
            <person name="Hodson N. C."/>
            <person name="Mongue J. A."/>
            <person name="Jaron S. K."/>
        </authorList>
    </citation>
    <scope>NUCLEOTIDE SEQUENCE</scope>
</reference>
<feature type="compositionally biased region" description="Polar residues" evidence="1">
    <location>
        <begin position="1"/>
        <end position="10"/>
    </location>
</feature>
<dbReference type="AlphaFoldDB" id="A0A8J2NYC2"/>
<feature type="compositionally biased region" description="Polar residues" evidence="1">
    <location>
        <begin position="24"/>
        <end position="36"/>
    </location>
</feature>
<dbReference type="Proteomes" id="UP000708208">
    <property type="component" value="Unassembled WGS sequence"/>
</dbReference>
<proteinExistence type="predicted"/>